<dbReference type="Gene3D" id="3.90.70.80">
    <property type="match status" value="1"/>
</dbReference>
<dbReference type="Proteomes" id="UP000077051">
    <property type="component" value="Unassembled WGS sequence"/>
</dbReference>
<evidence type="ECO:0000313" key="2">
    <source>
        <dbReference type="Proteomes" id="UP000077051"/>
    </source>
</evidence>
<protein>
    <recommendedName>
        <fullName evidence="3">OTU domain-containing protein</fullName>
    </recommendedName>
</protein>
<sequence>MQRLLNKIELAFRNCTNLNETYHLEDCINEGLALHEQFLDSKKQPSQLPLPGTVPKLGRPAKEKAYSAWRDVKPSNKVEPVKAESLKLPKKRKAVEQPVNDEDLPLQKRNIIDVKNPKGRYIHPDIPKDIVVKVWNPLGDGNCGFRALAWQIYGFIDAENVDDPATSEELRVESNAYQRMKSAMLRQLEKNEAQYRSCFQAYFDVNELKALIRSKSQWYSVPECAQLTADTFGRPIAIYPARGSSIEPSAQ</sequence>
<comment type="caution">
    <text evidence="1">The sequence shown here is derived from an EMBL/GenBank/DDBJ whole genome shotgun (WGS) entry which is preliminary data.</text>
</comment>
<accession>A0A168IZP0</accession>
<keyword evidence="2" id="KW-1185">Reference proteome</keyword>
<dbReference type="VEuPathDB" id="FungiDB:MUCCIDRAFT_166340"/>
<dbReference type="EMBL" id="AMYB01000007">
    <property type="protein sequence ID" value="OAD00563.1"/>
    <property type="molecule type" value="Genomic_DNA"/>
</dbReference>
<organism evidence="1 2">
    <name type="scientific">Mucor lusitanicus CBS 277.49</name>
    <dbReference type="NCBI Taxonomy" id="747725"/>
    <lineage>
        <taxon>Eukaryota</taxon>
        <taxon>Fungi</taxon>
        <taxon>Fungi incertae sedis</taxon>
        <taxon>Mucoromycota</taxon>
        <taxon>Mucoromycotina</taxon>
        <taxon>Mucoromycetes</taxon>
        <taxon>Mucorales</taxon>
        <taxon>Mucorineae</taxon>
        <taxon>Mucoraceae</taxon>
        <taxon>Mucor</taxon>
    </lineage>
</organism>
<evidence type="ECO:0000313" key="1">
    <source>
        <dbReference type="EMBL" id="OAD00563.1"/>
    </source>
</evidence>
<dbReference type="AlphaFoldDB" id="A0A168IZP0"/>
<gene>
    <name evidence="1" type="ORF">MUCCIDRAFT_166340</name>
</gene>
<reference evidence="1 2" key="1">
    <citation type="submission" date="2015-06" db="EMBL/GenBank/DDBJ databases">
        <title>Expansion of signal transduction pathways in fungi by whole-genome duplication.</title>
        <authorList>
            <consortium name="DOE Joint Genome Institute"/>
            <person name="Corrochano L.M."/>
            <person name="Kuo A."/>
            <person name="Marcet-Houben M."/>
            <person name="Polaino S."/>
            <person name="Salamov A."/>
            <person name="Villalobos J.M."/>
            <person name="Alvarez M.I."/>
            <person name="Avalos J."/>
            <person name="Benito E.P."/>
            <person name="Benoit I."/>
            <person name="Burger G."/>
            <person name="Camino L.P."/>
            <person name="Canovas D."/>
            <person name="Cerda-Olmedo E."/>
            <person name="Cheng J.-F."/>
            <person name="Dominguez A."/>
            <person name="Elias M."/>
            <person name="Eslava A.P."/>
            <person name="Glaser F."/>
            <person name="Grimwood J."/>
            <person name="Gutierrez G."/>
            <person name="Heitman J."/>
            <person name="Henrissat B."/>
            <person name="Iturriaga E.A."/>
            <person name="Lang B.F."/>
            <person name="Lavin J.L."/>
            <person name="Lee S."/>
            <person name="Li W."/>
            <person name="Lindquist E."/>
            <person name="Lopez-Garcia S."/>
            <person name="Luque E.M."/>
            <person name="Marcos A.T."/>
            <person name="Martin J."/>
            <person name="Mccluskey K."/>
            <person name="Medina H.R."/>
            <person name="Miralles-Duran A."/>
            <person name="Miyazaki A."/>
            <person name="Munoz-Torres E."/>
            <person name="Oguiza J.A."/>
            <person name="Ohm R."/>
            <person name="Olmedo M."/>
            <person name="Orejas M."/>
            <person name="Ortiz-Castellanos L."/>
            <person name="Pisabarro A.G."/>
            <person name="Rodriguez-Romero J."/>
            <person name="Ruiz-Herrera J."/>
            <person name="Ruiz-Vazquez R."/>
            <person name="Sanz C."/>
            <person name="Schackwitz W."/>
            <person name="Schmutz J."/>
            <person name="Shahriari M."/>
            <person name="Shelest E."/>
            <person name="Silva-Franco F."/>
            <person name="Soanes D."/>
            <person name="Syed K."/>
            <person name="Tagua V.G."/>
            <person name="Talbot N.J."/>
            <person name="Thon M."/>
            <person name="De Vries R.P."/>
            <person name="Wiebenga A."/>
            <person name="Yadav J.S."/>
            <person name="Braun E.L."/>
            <person name="Baker S."/>
            <person name="Garre V."/>
            <person name="Horwitz B."/>
            <person name="Torres-Martinez S."/>
            <person name="Idnurm A."/>
            <person name="Herrera-Estrella A."/>
            <person name="Gabaldon T."/>
            <person name="Grigoriev I.V."/>
        </authorList>
    </citation>
    <scope>NUCLEOTIDE SEQUENCE [LARGE SCALE GENOMIC DNA]</scope>
    <source>
        <strain evidence="1 2">CBS 277.49</strain>
    </source>
</reference>
<evidence type="ECO:0008006" key="3">
    <source>
        <dbReference type="Google" id="ProtNLM"/>
    </source>
</evidence>
<proteinExistence type="predicted"/>
<name>A0A168IZP0_MUCCL</name>
<dbReference type="CDD" id="cd22744">
    <property type="entry name" value="OTU"/>
    <property type="match status" value="1"/>
</dbReference>
<dbReference type="STRING" id="747725.A0A168IZP0"/>
<dbReference type="OrthoDB" id="2379842at2759"/>